<organism evidence="2 3">
    <name type="scientific">Amylolactobacillus amylophilus DSM 20533 = JCM 1125</name>
    <dbReference type="NCBI Taxonomy" id="1423721"/>
    <lineage>
        <taxon>Bacteria</taxon>
        <taxon>Bacillati</taxon>
        <taxon>Bacillota</taxon>
        <taxon>Bacilli</taxon>
        <taxon>Lactobacillales</taxon>
        <taxon>Lactobacillaceae</taxon>
        <taxon>Amylolactobacillus</taxon>
    </lineage>
</organism>
<name>A0A1L6XAS4_9LACO</name>
<gene>
    <name evidence="2" type="ORF">LA20533_01595</name>
</gene>
<dbReference type="EMBL" id="CP018888">
    <property type="protein sequence ID" value="APT18053.1"/>
    <property type="molecule type" value="Genomic_DNA"/>
</dbReference>
<dbReference type="Proteomes" id="UP000185499">
    <property type="component" value="Chromosome"/>
</dbReference>
<dbReference type="KEGG" id="lah:LA20533_01595"/>
<protein>
    <recommendedName>
        <fullName evidence="4">YtxH domain-containing protein</fullName>
    </recommendedName>
</protein>
<feature type="compositionally biased region" description="Basic and acidic residues" evidence="1">
    <location>
        <begin position="119"/>
        <end position="134"/>
    </location>
</feature>
<evidence type="ECO:0000256" key="1">
    <source>
        <dbReference type="SAM" id="MobiDB-lite"/>
    </source>
</evidence>
<accession>A0A1L6XAS4</accession>
<dbReference type="RefSeq" id="WP_054745561.1">
    <property type="nucleotide sequence ID" value="NZ_AYYS01000013.1"/>
</dbReference>
<feature type="region of interest" description="Disordered" evidence="1">
    <location>
        <begin position="110"/>
        <end position="134"/>
    </location>
</feature>
<dbReference type="AlphaFoldDB" id="A0A1L6XAS4"/>
<evidence type="ECO:0000313" key="2">
    <source>
        <dbReference type="EMBL" id="APT18053.1"/>
    </source>
</evidence>
<evidence type="ECO:0000313" key="3">
    <source>
        <dbReference type="Proteomes" id="UP000185499"/>
    </source>
</evidence>
<proteinExistence type="predicted"/>
<reference evidence="2 3" key="1">
    <citation type="submission" date="2016-12" db="EMBL/GenBank/DDBJ databases">
        <title>The whole genome sequencing and assembly of Lactobacillus amylophilus DSM 20533T strain.</title>
        <authorList>
            <person name="Lee Y.-J."/>
            <person name="Yi H."/>
            <person name="Bahn Y.-S."/>
            <person name="Kim J.F."/>
            <person name="Lee D.-W."/>
        </authorList>
    </citation>
    <scope>NUCLEOTIDE SEQUENCE [LARGE SCALE GENOMIC DNA]</scope>
    <source>
        <strain evidence="2 3">DSM 20533</strain>
    </source>
</reference>
<dbReference type="InterPro" id="IPR024623">
    <property type="entry name" value="YtxH"/>
</dbReference>
<dbReference type="Pfam" id="PF12732">
    <property type="entry name" value="YtxH"/>
    <property type="match status" value="1"/>
</dbReference>
<keyword evidence="3" id="KW-1185">Reference proteome</keyword>
<sequence length="134" mass="14806">MSKFGSFVFGVVVGAAASLVATTLLTPDTVEELTDSVKNQTKDLKDKALDLKNQAESKVSSVSGETLDNLKKKYDNSTDLIKSQLQSFPKQVVNDDSELTDFDDIIIDDTEAFNDDPTDNDRILNELNQEQDKD</sequence>
<evidence type="ECO:0008006" key="4">
    <source>
        <dbReference type="Google" id="ProtNLM"/>
    </source>
</evidence>